<comment type="caution">
    <text evidence="2">The sequence shown here is derived from an EMBL/GenBank/DDBJ whole genome shotgun (WGS) entry which is preliminary data.</text>
</comment>
<name>A0A644ZCV5_9ZZZZ</name>
<evidence type="ECO:0000313" key="2">
    <source>
        <dbReference type="EMBL" id="MPM38715.1"/>
    </source>
</evidence>
<dbReference type="EMBL" id="VSSQ01008383">
    <property type="protein sequence ID" value="MPM38715.1"/>
    <property type="molecule type" value="Genomic_DNA"/>
</dbReference>
<protein>
    <submittedName>
        <fullName evidence="2">Uncharacterized protein</fullName>
    </submittedName>
</protein>
<feature type="transmembrane region" description="Helical" evidence="1">
    <location>
        <begin position="44"/>
        <end position="64"/>
    </location>
</feature>
<keyword evidence="1" id="KW-1133">Transmembrane helix</keyword>
<gene>
    <name evidence="2" type="ORF">SDC9_85345</name>
</gene>
<keyword evidence="1" id="KW-0472">Membrane</keyword>
<dbReference type="AlphaFoldDB" id="A0A644ZCV5"/>
<proteinExistence type="predicted"/>
<sequence length="102" mass="11468">MQSDPRNAQQIVVGIALQDHLAFAAVIRLIAFSDGGEKREVHNLSILNNVLWIVISGVFTDYTAYARHGRAGKIVLPVELDQRWQNQRQIHINLIVRSIGRG</sequence>
<accession>A0A644ZCV5</accession>
<organism evidence="2">
    <name type="scientific">bioreactor metagenome</name>
    <dbReference type="NCBI Taxonomy" id="1076179"/>
    <lineage>
        <taxon>unclassified sequences</taxon>
        <taxon>metagenomes</taxon>
        <taxon>ecological metagenomes</taxon>
    </lineage>
</organism>
<keyword evidence="1" id="KW-0812">Transmembrane</keyword>
<evidence type="ECO:0000256" key="1">
    <source>
        <dbReference type="SAM" id="Phobius"/>
    </source>
</evidence>
<feature type="transmembrane region" description="Helical" evidence="1">
    <location>
        <begin position="12"/>
        <end position="32"/>
    </location>
</feature>
<reference evidence="2" key="1">
    <citation type="submission" date="2019-08" db="EMBL/GenBank/DDBJ databases">
        <authorList>
            <person name="Kucharzyk K."/>
            <person name="Murdoch R.W."/>
            <person name="Higgins S."/>
            <person name="Loffler F."/>
        </authorList>
    </citation>
    <scope>NUCLEOTIDE SEQUENCE</scope>
</reference>